<name>A0A1J4KHG6_9EUKA</name>
<dbReference type="GeneID" id="94836977"/>
<evidence type="ECO:0000256" key="5">
    <source>
        <dbReference type="ARBA" id="ARBA00022989"/>
    </source>
</evidence>
<reference evidence="10" key="1">
    <citation type="submission" date="2016-10" db="EMBL/GenBank/DDBJ databases">
        <authorList>
            <person name="Benchimol M."/>
            <person name="Almeida L.G."/>
            <person name="Vasconcelos A.T."/>
            <person name="Perreira-Neves A."/>
            <person name="Rosa I.A."/>
            <person name="Tasca T."/>
            <person name="Bogo M.R."/>
            <person name="de Souza W."/>
        </authorList>
    </citation>
    <scope>NUCLEOTIDE SEQUENCE [LARGE SCALE GENOMIC DNA]</scope>
    <source>
        <strain evidence="10">K</strain>
    </source>
</reference>
<evidence type="ECO:0000256" key="4">
    <source>
        <dbReference type="ARBA" id="ARBA00022692"/>
    </source>
</evidence>
<comment type="caution">
    <text evidence="10">The sequence shown here is derived from an EMBL/GenBank/DDBJ whole genome shotgun (WGS) entry which is preliminary data.</text>
</comment>
<dbReference type="Gene3D" id="1.20.1740.10">
    <property type="entry name" value="Amino acid/polyamine transporter I"/>
    <property type="match status" value="1"/>
</dbReference>
<evidence type="ECO:0000256" key="6">
    <source>
        <dbReference type="ARBA" id="ARBA00023136"/>
    </source>
</evidence>
<evidence type="ECO:0000313" key="10">
    <source>
        <dbReference type="EMBL" id="OHT09268.1"/>
    </source>
</evidence>
<dbReference type="VEuPathDB" id="TrichDB:TRFO_21932"/>
<dbReference type="AlphaFoldDB" id="A0A1J4KHG6"/>
<feature type="transmembrane region" description="Helical" evidence="9">
    <location>
        <begin position="494"/>
        <end position="513"/>
    </location>
</feature>
<dbReference type="PANTHER" id="PTHR45826:SF2">
    <property type="entry name" value="AMINO ACID TRANSPORTER"/>
    <property type="match status" value="1"/>
</dbReference>
<keyword evidence="11" id="KW-1185">Reference proteome</keyword>
<evidence type="ECO:0000256" key="2">
    <source>
        <dbReference type="ARBA" id="ARBA00022448"/>
    </source>
</evidence>
<evidence type="ECO:0000256" key="8">
    <source>
        <dbReference type="SAM" id="MobiDB-lite"/>
    </source>
</evidence>
<gene>
    <name evidence="10" type="ORF">TRFO_21932</name>
</gene>
<comment type="similarity">
    <text evidence="7">Belongs to the amino acid-polyamine-organocation (APC) superfamily. Polyamine:cation symporter (PHS) (TC 2.A.3.12) family.</text>
</comment>
<keyword evidence="4 9" id="KW-0812">Transmembrane</keyword>
<feature type="transmembrane region" description="Helical" evidence="9">
    <location>
        <begin position="58"/>
        <end position="78"/>
    </location>
</feature>
<evidence type="ECO:0000256" key="9">
    <source>
        <dbReference type="SAM" id="Phobius"/>
    </source>
</evidence>
<organism evidence="10 11">
    <name type="scientific">Tritrichomonas foetus</name>
    <dbReference type="NCBI Taxonomy" id="1144522"/>
    <lineage>
        <taxon>Eukaryota</taxon>
        <taxon>Metamonada</taxon>
        <taxon>Parabasalia</taxon>
        <taxon>Tritrichomonadida</taxon>
        <taxon>Tritrichomonadidae</taxon>
        <taxon>Tritrichomonas</taxon>
    </lineage>
</organism>
<dbReference type="InterPro" id="IPR002293">
    <property type="entry name" value="AA/rel_permease1"/>
</dbReference>
<dbReference type="PANTHER" id="PTHR45826">
    <property type="entry name" value="POLYAMINE TRANSPORTER PUT1"/>
    <property type="match status" value="1"/>
</dbReference>
<feature type="transmembrane region" description="Helical" evidence="9">
    <location>
        <begin position="323"/>
        <end position="343"/>
    </location>
</feature>
<feature type="transmembrane region" description="Helical" evidence="9">
    <location>
        <begin position="377"/>
        <end position="397"/>
    </location>
</feature>
<dbReference type="PIRSF" id="PIRSF006060">
    <property type="entry name" value="AA_transporter"/>
    <property type="match status" value="1"/>
</dbReference>
<feature type="transmembrane region" description="Helical" evidence="9">
    <location>
        <begin position="403"/>
        <end position="422"/>
    </location>
</feature>
<feature type="region of interest" description="Disordered" evidence="8">
    <location>
        <begin position="1"/>
        <end position="50"/>
    </location>
</feature>
<feature type="transmembrane region" description="Helical" evidence="9">
    <location>
        <begin position="273"/>
        <end position="296"/>
    </location>
</feature>
<feature type="transmembrane region" description="Helical" evidence="9">
    <location>
        <begin position="90"/>
        <end position="109"/>
    </location>
</feature>
<feature type="compositionally biased region" description="Low complexity" evidence="8">
    <location>
        <begin position="1"/>
        <end position="32"/>
    </location>
</feature>
<dbReference type="GO" id="GO:0015203">
    <property type="term" value="F:polyamine transmembrane transporter activity"/>
    <property type="evidence" value="ECO:0007669"/>
    <property type="project" value="UniProtKB-ARBA"/>
</dbReference>
<keyword evidence="6 9" id="KW-0472">Membrane</keyword>
<keyword evidence="2" id="KW-0813">Transport</keyword>
<evidence type="ECO:0000256" key="7">
    <source>
        <dbReference type="ARBA" id="ARBA00024041"/>
    </source>
</evidence>
<feature type="transmembrane region" description="Helical" evidence="9">
    <location>
        <begin position="198"/>
        <end position="220"/>
    </location>
</feature>
<dbReference type="Proteomes" id="UP000179807">
    <property type="component" value="Unassembled WGS sequence"/>
</dbReference>
<evidence type="ECO:0008006" key="12">
    <source>
        <dbReference type="Google" id="ProtNLM"/>
    </source>
</evidence>
<dbReference type="OrthoDB" id="5982228at2759"/>
<comment type="subcellular location">
    <subcellularLocation>
        <location evidence="1">Cell membrane</location>
        <topology evidence="1">Multi-pass membrane protein</topology>
    </subcellularLocation>
</comment>
<feature type="transmembrane region" description="Helical" evidence="9">
    <location>
        <begin position="171"/>
        <end position="191"/>
    </location>
</feature>
<evidence type="ECO:0000313" key="11">
    <source>
        <dbReference type="Proteomes" id="UP000179807"/>
    </source>
</evidence>
<dbReference type="EMBL" id="MLAK01000644">
    <property type="protein sequence ID" value="OHT09268.1"/>
    <property type="molecule type" value="Genomic_DNA"/>
</dbReference>
<dbReference type="RefSeq" id="XP_068362404.1">
    <property type="nucleotide sequence ID" value="XM_068502273.1"/>
</dbReference>
<accession>A0A1J4KHG6</accession>
<sequence>MSESGSHSSSSKGASSSTKSISSKISTSKNSSTAPQESTQTHDGEFHTNNGQPEMHKAVSILHLVCISFFFVCAGPFGQGEAIAAGGAKWSFIFTLIIPILFSVPLALMSSEQATRLPMCGGCVEWGLILGRFMGVFNTYVRTLCSIFDNAIYPVMVCDYLDGLVPGMDKLGYRTIVVLLSNIFVFAVNIAGLETVGIVSFILTVIIITPFLLFFAFGASAMTVDKVFADKPPEYGPVDWSLMISTLIWQYCGFDTVAALAEETKNPKKTFPVALGITIVLVTLVYILPTIAGLSIEPDLEKWESGAFADVAWLLPYCGSGWLSYWISIAGVISALQLLNIAVSCTGRETYAGALMDAFPFSRYLGKLHKNMKGEPLPIISLVFMSVLTIPFSFFDFTFLVEWSGLLTVLQQLVQVASYIACRFPSMVRRMKREKAILAAHVEAVELSSIDAASQVSRADQESLEEDARRTGKTFDEDMLDDEEDISDKFIVPGGWWGVAIVTIPITGVSIFLCVVEGWFSLVISLAMIVGLYLLKGIEIGILMIIRSFKRKRARARRERHAEASYASRSSDSIVP</sequence>
<protein>
    <recommendedName>
        <fullName evidence="12">Amino acid permease family protein</fullName>
    </recommendedName>
</protein>
<evidence type="ECO:0000256" key="3">
    <source>
        <dbReference type="ARBA" id="ARBA00022475"/>
    </source>
</evidence>
<evidence type="ECO:0000256" key="1">
    <source>
        <dbReference type="ARBA" id="ARBA00004651"/>
    </source>
</evidence>
<dbReference type="GO" id="GO:0005886">
    <property type="term" value="C:plasma membrane"/>
    <property type="evidence" value="ECO:0007669"/>
    <property type="project" value="UniProtKB-SubCell"/>
</dbReference>
<proteinExistence type="inferred from homology"/>
<feature type="transmembrane region" description="Helical" evidence="9">
    <location>
        <begin position="240"/>
        <end position="261"/>
    </location>
</feature>
<keyword evidence="3" id="KW-1003">Cell membrane</keyword>
<feature type="transmembrane region" description="Helical" evidence="9">
    <location>
        <begin position="519"/>
        <end position="546"/>
    </location>
</feature>
<dbReference type="Pfam" id="PF13520">
    <property type="entry name" value="AA_permease_2"/>
    <property type="match status" value="1"/>
</dbReference>
<dbReference type="InterPro" id="IPR044566">
    <property type="entry name" value="RMV1-like"/>
</dbReference>
<keyword evidence="5 9" id="KW-1133">Transmembrane helix</keyword>